<organism evidence="2 3">
    <name type="scientific">Bosea eneae</name>
    <dbReference type="NCBI Taxonomy" id="151454"/>
    <lineage>
        <taxon>Bacteria</taxon>
        <taxon>Pseudomonadati</taxon>
        <taxon>Pseudomonadota</taxon>
        <taxon>Alphaproteobacteria</taxon>
        <taxon>Hyphomicrobiales</taxon>
        <taxon>Boseaceae</taxon>
        <taxon>Bosea</taxon>
    </lineage>
</organism>
<dbReference type="RefSeq" id="WP_377799840.1">
    <property type="nucleotide sequence ID" value="NZ_JBHSLW010000029.1"/>
</dbReference>
<sequence>MDAHSLASPDLFARRLRDLCGELARGDYDNIDSLFAMTADADAPETVRELAEAFGSMAVQIEAREFRLGEMLAELKEANRRLEDANRNIASENADLKTQVQRLAIEIDLTRKEREVEAIVETDYFKALQERAQAMRQRHGTAGPDRGEQA</sequence>
<dbReference type="EMBL" id="JBHSLW010000029">
    <property type="protein sequence ID" value="MFC5421556.1"/>
    <property type="molecule type" value="Genomic_DNA"/>
</dbReference>
<feature type="coiled-coil region" evidence="1">
    <location>
        <begin position="68"/>
        <end position="113"/>
    </location>
</feature>
<protein>
    <submittedName>
        <fullName evidence="2">Uncharacterized protein</fullName>
    </submittedName>
</protein>
<dbReference type="Proteomes" id="UP001596053">
    <property type="component" value="Unassembled WGS sequence"/>
</dbReference>
<keyword evidence="3" id="KW-1185">Reference proteome</keyword>
<comment type="caution">
    <text evidence="2">The sequence shown here is derived from an EMBL/GenBank/DDBJ whole genome shotgun (WGS) entry which is preliminary data.</text>
</comment>
<keyword evidence="1" id="KW-0175">Coiled coil</keyword>
<evidence type="ECO:0000313" key="2">
    <source>
        <dbReference type="EMBL" id="MFC5421556.1"/>
    </source>
</evidence>
<accession>A0ABW0IV95</accession>
<reference evidence="3" key="1">
    <citation type="journal article" date="2019" name="Int. J. Syst. Evol. Microbiol.">
        <title>The Global Catalogue of Microorganisms (GCM) 10K type strain sequencing project: providing services to taxonomists for standard genome sequencing and annotation.</title>
        <authorList>
            <consortium name="The Broad Institute Genomics Platform"/>
            <consortium name="The Broad Institute Genome Sequencing Center for Infectious Disease"/>
            <person name="Wu L."/>
            <person name="Ma J."/>
        </authorList>
    </citation>
    <scope>NUCLEOTIDE SEQUENCE [LARGE SCALE GENOMIC DNA]</scope>
    <source>
        <strain evidence="3">NCAIM B.01391</strain>
    </source>
</reference>
<proteinExistence type="predicted"/>
<gene>
    <name evidence="2" type="ORF">ACFPOB_18535</name>
</gene>
<name>A0ABW0IV95_9HYPH</name>
<evidence type="ECO:0000313" key="3">
    <source>
        <dbReference type="Proteomes" id="UP001596053"/>
    </source>
</evidence>
<evidence type="ECO:0000256" key="1">
    <source>
        <dbReference type="SAM" id="Coils"/>
    </source>
</evidence>